<reference evidence="2 4" key="1">
    <citation type="journal article" date="2014" name="Genome Announc.">
        <title>Genome Sequence of Yersinia similis Y228T, a Member of the Yersinia pseudotuberculosis Complex.</title>
        <authorList>
            <person name="Sprague L.D."/>
            <person name="Neubauer H."/>
        </authorList>
    </citation>
    <scope>NUCLEOTIDE SEQUENCE [LARGE SCALE GENOMIC DNA]</scope>
    <source>
        <strain evidence="2 4">228</strain>
    </source>
</reference>
<dbReference type="RefSeq" id="WP_025381159.1">
    <property type="nucleotide sequence ID" value="NZ_CABIHS010000181.1"/>
</dbReference>
<sequence>MLSSYEVPQVSDLFAAYAGLIYISLPPHASAIGVAIDVVSIYLLELKSCRHAECSCEFDHGLNDE</sequence>
<feature type="transmembrane region" description="Helical" evidence="1">
    <location>
        <begin position="20"/>
        <end position="44"/>
    </location>
</feature>
<reference evidence="3 5" key="2">
    <citation type="submission" date="2015-03" db="EMBL/GenBank/DDBJ databases">
        <authorList>
            <person name="Murphy D."/>
        </authorList>
    </citation>
    <scope>NUCLEOTIDE SEQUENCE [LARGE SCALE GENOMIC DNA]</scope>
    <source>
        <strain evidence="3 5">Y233</strain>
    </source>
</reference>
<dbReference type="KEGG" id="ysi:BF17_02525"/>
<dbReference type="Proteomes" id="UP000038204">
    <property type="component" value="Unassembled WGS sequence"/>
</dbReference>
<keyword evidence="1" id="KW-0472">Membrane</keyword>
<organism evidence="3 5">
    <name type="scientific">Yersinia similis</name>
    <dbReference type="NCBI Taxonomy" id="367190"/>
    <lineage>
        <taxon>Bacteria</taxon>
        <taxon>Pseudomonadati</taxon>
        <taxon>Pseudomonadota</taxon>
        <taxon>Gammaproteobacteria</taxon>
        <taxon>Enterobacterales</taxon>
        <taxon>Yersiniaceae</taxon>
        <taxon>Yersinia</taxon>
    </lineage>
</organism>
<keyword evidence="1" id="KW-1133">Transmembrane helix</keyword>
<evidence type="ECO:0000313" key="4">
    <source>
        <dbReference type="Proteomes" id="UP000019439"/>
    </source>
</evidence>
<dbReference type="EMBL" id="CP007230">
    <property type="protein sequence ID" value="AHK21893.1"/>
    <property type="molecule type" value="Genomic_DNA"/>
</dbReference>
<keyword evidence="4" id="KW-1185">Reference proteome</keyword>
<accession>A0A0T9RQQ3</accession>
<dbReference type="AlphaFoldDB" id="A0A0T9RQQ3"/>
<evidence type="ECO:0000313" key="5">
    <source>
        <dbReference type="Proteomes" id="UP000038204"/>
    </source>
</evidence>
<name>A0A0T9RQQ3_9GAMM</name>
<gene>
    <name evidence="2" type="ORF">BF17_02525</name>
    <name evidence="3" type="ORF">ERS008667_04301</name>
</gene>
<protein>
    <submittedName>
        <fullName evidence="3">Uncharacterized protein</fullName>
    </submittedName>
</protein>
<evidence type="ECO:0000313" key="2">
    <source>
        <dbReference type="EMBL" id="AHK21893.1"/>
    </source>
</evidence>
<dbReference type="EMBL" id="CQBK01000069">
    <property type="protein sequence ID" value="CNI77536.1"/>
    <property type="molecule type" value="Genomic_DNA"/>
</dbReference>
<proteinExistence type="predicted"/>
<dbReference type="GeneID" id="96662563"/>
<keyword evidence="1" id="KW-0812">Transmembrane</keyword>
<evidence type="ECO:0000313" key="3">
    <source>
        <dbReference type="EMBL" id="CNI77536.1"/>
    </source>
</evidence>
<evidence type="ECO:0000256" key="1">
    <source>
        <dbReference type="SAM" id="Phobius"/>
    </source>
</evidence>
<dbReference type="Proteomes" id="UP000019439">
    <property type="component" value="Chromosome"/>
</dbReference>